<dbReference type="Proteomes" id="UP000076727">
    <property type="component" value="Unassembled WGS sequence"/>
</dbReference>
<reference evidence="1 2" key="1">
    <citation type="journal article" date="2016" name="Mol. Biol. Evol.">
        <title>Comparative Genomics of Early-Diverging Mushroom-Forming Fungi Provides Insights into the Origins of Lignocellulose Decay Capabilities.</title>
        <authorList>
            <person name="Nagy L.G."/>
            <person name="Riley R."/>
            <person name="Tritt A."/>
            <person name="Adam C."/>
            <person name="Daum C."/>
            <person name="Floudas D."/>
            <person name="Sun H."/>
            <person name="Yadav J.S."/>
            <person name="Pangilinan J."/>
            <person name="Larsson K.H."/>
            <person name="Matsuura K."/>
            <person name="Barry K."/>
            <person name="Labutti K."/>
            <person name="Kuo R."/>
            <person name="Ohm R.A."/>
            <person name="Bhattacharya S.S."/>
            <person name="Shirouzu T."/>
            <person name="Yoshinaga Y."/>
            <person name="Martin F.M."/>
            <person name="Grigoriev I.V."/>
            <person name="Hibbett D.S."/>
        </authorList>
    </citation>
    <scope>NUCLEOTIDE SEQUENCE [LARGE SCALE GENOMIC DNA]</scope>
    <source>
        <strain evidence="1 2">L-15889</strain>
    </source>
</reference>
<evidence type="ECO:0000313" key="2">
    <source>
        <dbReference type="Proteomes" id="UP000076727"/>
    </source>
</evidence>
<protein>
    <submittedName>
        <fullName evidence="1">Uncharacterized protein</fullName>
    </submittedName>
</protein>
<dbReference type="EMBL" id="KV429036">
    <property type="protein sequence ID" value="KZT73552.1"/>
    <property type="molecule type" value="Genomic_DNA"/>
</dbReference>
<dbReference type="AlphaFoldDB" id="A0A165TJX1"/>
<name>A0A165TJX1_9APHY</name>
<keyword evidence="2" id="KW-1185">Reference proteome</keyword>
<sequence>MPTSKMVLGLHHPGILRQPRDVVCAKGVRPPLRGGPPQSCGGPGEAPYYRRWQRTVATGRFRLPAVFPGVWAIYDVGEYGDVPAVEASGGLACG</sequence>
<gene>
    <name evidence="1" type="ORF">DAEQUDRAFT_721610</name>
</gene>
<evidence type="ECO:0000313" key="1">
    <source>
        <dbReference type="EMBL" id="KZT73552.1"/>
    </source>
</evidence>
<proteinExistence type="predicted"/>
<accession>A0A165TJX1</accession>
<organism evidence="1 2">
    <name type="scientific">Daedalea quercina L-15889</name>
    <dbReference type="NCBI Taxonomy" id="1314783"/>
    <lineage>
        <taxon>Eukaryota</taxon>
        <taxon>Fungi</taxon>
        <taxon>Dikarya</taxon>
        <taxon>Basidiomycota</taxon>
        <taxon>Agaricomycotina</taxon>
        <taxon>Agaricomycetes</taxon>
        <taxon>Polyporales</taxon>
        <taxon>Fomitopsis</taxon>
    </lineage>
</organism>